<name>A0A1I5TUU6_9PSEU</name>
<sequence>MLRRLSLPAVAVAGLLAACTPTENPPPAPEPPRTAAPPQLPPDPEPVADGPCPYLTADFVGQANGQRVGNVRTSADEPHPTCFFYRPDGSVQLTVRVYVGEPGVARALVDHAAPVDTANPADEPPGWQGGYQKTEEGAVYAVAKGGAAVVVTTNQQQSVKAREVATEAISALKI</sequence>
<accession>A0A1I5TUU6</accession>
<dbReference type="Pfam" id="PF09449">
    <property type="entry name" value="DUF2020"/>
    <property type="match status" value="1"/>
</dbReference>
<organism evidence="4 5">
    <name type="scientific">Amycolatopsis arida</name>
    <dbReference type="NCBI Taxonomy" id="587909"/>
    <lineage>
        <taxon>Bacteria</taxon>
        <taxon>Bacillati</taxon>
        <taxon>Actinomycetota</taxon>
        <taxon>Actinomycetes</taxon>
        <taxon>Pseudonocardiales</taxon>
        <taxon>Pseudonocardiaceae</taxon>
        <taxon>Amycolatopsis</taxon>
    </lineage>
</organism>
<feature type="chain" id="PRO_5038990285" description="DUF2020 domain-containing protein" evidence="2">
    <location>
        <begin position="18"/>
        <end position="174"/>
    </location>
</feature>
<dbReference type="AlphaFoldDB" id="A0A1I5TUU6"/>
<evidence type="ECO:0000313" key="4">
    <source>
        <dbReference type="EMBL" id="SFP86768.1"/>
    </source>
</evidence>
<keyword evidence="2" id="KW-0732">Signal</keyword>
<evidence type="ECO:0000259" key="3">
    <source>
        <dbReference type="Pfam" id="PF09449"/>
    </source>
</evidence>
<dbReference type="InterPro" id="IPR016123">
    <property type="entry name" value="Mog1/PsbP_a/b/a-sand"/>
</dbReference>
<feature type="region of interest" description="Disordered" evidence="1">
    <location>
        <begin position="21"/>
        <end position="53"/>
    </location>
</feature>
<feature type="compositionally biased region" description="Pro residues" evidence="1">
    <location>
        <begin position="23"/>
        <end position="45"/>
    </location>
</feature>
<evidence type="ECO:0000256" key="1">
    <source>
        <dbReference type="SAM" id="MobiDB-lite"/>
    </source>
</evidence>
<dbReference type="SUPFAM" id="SSF55724">
    <property type="entry name" value="Mog1p/PsbP-like"/>
    <property type="match status" value="1"/>
</dbReference>
<keyword evidence="5" id="KW-1185">Reference proteome</keyword>
<feature type="domain" description="DUF2020" evidence="3">
    <location>
        <begin position="48"/>
        <end position="173"/>
    </location>
</feature>
<dbReference type="STRING" id="587909.SAMN05421810_103664"/>
<dbReference type="PROSITE" id="PS51257">
    <property type="entry name" value="PROKAR_LIPOPROTEIN"/>
    <property type="match status" value="1"/>
</dbReference>
<evidence type="ECO:0000313" key="5">
    <source>
        <dbReference type="Proteomes" id="UP000198727"/>
    </source>
</evidence>
<reference evidence="5" key="1">
    <citation type="submission" date="2016-10" db="EMBL/GenBank/DDBJ databases">
        <authorList>
            <person name="Varghese N."/>
            <person name="Submissions S."/>
        </authorList>
    </citation>
    <scope>NUCLEOTIDE SEQUENCE [LARGE SCALE GENOMIC DNA]</scope>
    <source>
        <strain evidence="5">CGMCC 4.5579</strain>
    </source>
</reference>
<protein>
    <recommendedName>
        <fullName evidence="3">DUF2020 domain-containing protein</fullName>
    </recommendedName>
</protein>
<dbReference type="Proteomes" id="UP000198727">
    <property type="component" value="Unassembled WGS sequence"/>
</dbReference>
<dbReference type="EMBL" id="FOWW01000003">
    <property type="protein sequence ID" value="SFP86768.1"/>
    <property type="molecule type" value="Genomic_DNA"/>
</dbReference>
<feature type="signal peptide" evidence="2">
    <location>
        <begin position="1"/>
        <end position="17"/>
    </location>
</feature>
<proteinExistence type="predicted"/>
<evidence type="ECO:0000256" key="2">
    <source>
        <dbReference type="SAM" id="SignalP"/>
    </source>
</evidence>
<dbReference type="Gene3D" id="3.40.1000.10">
    <property type="entry name" value="Mog1/PsbP, alpha/beta/alpha sandwich"/>
    <property type="match status" value="1"/>
</dbReference>
<dbReference type="InterPro" id="IPR018567">
    <property type="entry name" value="DUF2020"/>
</dbReference>
<gene>
    <name evidence="4" type="ORF">SAMN05421810_103664</name>
</gene>